<protein>
    <submittedName>
        <fullName evidence="1">Uncharacterized protein</fullName>
    </submittedName>
</protein>
<dbReference type="InterPro" id="IPR001345">
    <property type="entry name" value="PG/BPGM_mutase_AS"/>
</dbReference>
<dbReference type="PANTHER" id="PTHR46238:SF8">
    <property type="entry name" value="ENDONUCLEASE_EXONUCLEASE_PHOSPHATASE DOMAIN-CONTAINING PROTEIN"/>
    <property type="match status" value="1"/>
</dbReference>
<evidence type="ECO:0000313" key="2">
    <source>
        <dbReference type="Proteomes" id="UP000290289"/>
    </source>
</evidence>
<gene>
    <name evidence="1" type="ORF">DVH24_034470</name>
</gene>
<name>A0A498IWL1_MALDO</name>
<organism evidence="1 2">
    <name type="scientific">Malus domestica</name>
    <name type="common">Apple</name>
    <name type="synonym">Pyrus malus</name>
    <dbReference type="NCBI Taxonomy" id="3750"/>
    <lineage>
        <taxon>Eukaryota</taxon>
        <taxon>Viridiplantae</taxon>
        <taxon>Streptophyta</taxon>
        <taxon>Embryophyta</taxon>
        <taxon>Tracheophyta</taxon>
        <taxon>Spermatophyta</taxon>
        <taxon>Magnoliopsida</taxon>
        <taxon>eudicotyledons</taxon>
        <taxon>Gunneridae</taxon>
        <taxon>Pentapetalae</taxon>
        <taxon>rosids</taxon>
        <taxon>fabids</taxon>
        <taxon>Rosales</taxon>
        <taxon>Rosaceae</taxon>
        <taxon>Amygdaloideae</taxon>
        <taxon>Maleae</taxon>
        <taxon>Malus</taxon>
    </lineage>
</organism>
<reference evidence="1 2" key="1">
    <citation type="submission" date="2018-10" db="EMBL/GenBank/DDBJ databases">
        <title>A high-quality apple genome assembly.</title>
        <authorList>
            <person name="Hu J."/>
        </authorList>
    </citation>
    <scope>NUCLEOTIDE SEQUENCE [LARGE SCALE GENOMIC DNA]</scope>
    <source>
        <strain evidence="2">cv. HFTH1</strain>
        <tissue evidence="1">Young leaf</tissue>
    </source>
</reference>
<dbReference type="AlphaFoldDB" id="A0A498IWL1"/>
<dbReference type="EMBL" id="RDQH01000336">
    <property type="protein sequence ID" value="RXH87570.1"/>
    <property type="molecule type" value="Genomic_DNA"/>
</dbReference>
<evidence type="ECO:0000313" key="1">
    <source>
        <dbReference type="EMBL" id="RXH87570.1"/>
    </source>
</evidence>
<accession>A0A498IWL1</accession>
<proteinExistence type="predicted"/>
<dbReference type="PANTHER" id="PTHR46238">
    <property type="entry name" value="REVERSE TRANSCRIPTASE DOMAIN-CONTAINING PROTEIN"/>
    <property type="match status" value="1"/>
</dbReference>
<dbReference type="PROSITE" id="PS00175">
    <property type="entry name" value="PG_MUTASE"/>
    <property type="match status" value="1"/>
</dbReference>
<dbReference type="STRING" id="3750.A0A498IWL1"/>
<keyword evidence="2" id="KW-1185">Reference proteome</keyword>
<comment type="caution">
    <text evidence="1">The sequence shown here is derived from an EMBL/GenBank/DDBJ whole genome shotgun (WGS) entry which is preliminary data.</text>
</comment>
<dbReference type="Proteomes" id="UP000290289">
    <property type="component" value="Chromosome 10"/>
</dbReference>
<dbReference type="InterPro" id="IPR029033">
    <property type="entry name" value="His_PPase_superfam"/>
</dbReference>
<sequence length="222" mass="25094">MGDLFQVNTHLTPRLILLTRHGESKDNVRGRIGGDNPLSQCWAVKHQRTQNGCSGDEDASWDVIRGKVGVAKIEGNMRENRFRWFGHVQRRPTDAPVRKCDYGTEVRGRRSRGRPRKTLEETLRKDLTYPAFSNSIFRETGASSSRSNTSEVDVLKEEVTTLKGRADEGVDKGPWRGVKAYARHMRDLVRAIQMFGLQISLPVPNLAIPSTFKPLRPVDSQI</sequence>
<dbReference type="GO" id="GO:0003824">
    <property type="term" value="F:catalytic activity"/>
    <property type="evidence" value="ECO:0007669"/>
    <property type="project" value="InterPro"/>
</dbReference>
<dbReference type="Gene3D" id="3.40.50.1240">
    <property type="entry name" value="Phosphoglycerate mutase-like"/>
    <property type="match status" value="1"/>
</dbReference>